<reference evidence="6" key="1">
    <citation type="submission" date="2013-12" db="EMBL/GenBank/DDBJ databases">
        <title>The Genome Sequence of Aphanomyces astaci APO3.</title>
        <authorList>
            <consortium name="The Broad Institute Genomics Platform"/>
            <person name="Russ C."/>
            <person name="Tyler B."/>
            <person name="van West P."/>
            <person name="Dieguez-Uribeondo J."/>
            <person name="Young S.K."/>
            <person name="Zeng Q."/>
            <person name="Gargeya S."/>
            <person name="Fitzgerald M."/>
            <person name="Abouelleil A."/>
            <person name="Alvarado L."/>
            <person name="Chapman S.B."/>
            <person name="Gainer-Dewar J."/>
            <person name="Goldberg J."/>
            <person name="Griggs A."/>
            <person name="Gujja S."/>
            <person name="Hansen M."/>
            <person name="Howarth C."/>
            <person name="Imamovic A."/>
            <person name="Ireland A."/>
            <person name="Larimer J."/>
            <person name="McCowan C."/>
            <person name="Murphy C."/>
            <person name="Pearson M."/>
            <person name="Poon T.W."/>
            <person name="Priest M."/>
            <person name="Roberts A."/>
            <person name="Saif S."/>
            <person name="Shea T."/>
            <person name="Sykes S."/>
            <person name="Wortman J."/>
            <person name="Nusbaum C."/>
            <person name="Birren B."/>
        </authorList>
    </citation>
    <scope>NUCLEOTIDE SEQUENCE [LARGE SCALE GENOMIC DNA]</scope>
    <source>
        <strain evidence="6">APO3</strain>
    </source>
</reference>
<comment type="subcellular location">
    <subcellularLocation>
        <location evidence="1">Cytoplasm</location>
    </subcellularLocation>
</comment>
<dbReference type="InterPro" id="IPR052139">
    <property type="entry name" value="Methylosome_Comp_WDR77"/>
</dbReference>
<dbReference type="InterPro" id="IPR019775">
    <property type="entry name" value="WD40_repeat_CS"/>
</dbReference>
<dbReference type="PRINTS" id="PR00320">
    <property type="entry name" value="GPROTEINBRPT"/>
</dbReference>
<keyword evidence="3 5" id="KW-0853">WD repeat</keyword>
<dbReference type="InterPro" id="IPR015943">
    <property type="entry name" value="WD40/YVTN_repeat-like_dom_sf"/>
</dbReference>
<dbReference type="SUPFAM" id="SSF50978">
    <property type="entry name" value="WD40 repeat-like"/>
    <property type="match status" value="1"/>
</dbReference>
<dbReference type="GeneID" id="20811170"/>
<dbReference type="VEuPathDB" id="FungiDB:H257_09174"/>
<dbReference type="InterPro" id="IPR036322">
    <property type="entry name" value="WD40_repeat_dom_sf"/>
</dbReference>
<protein>
    <submittedName>
        <fullName evidence="6">Uncharacterized protein</fullName>
    </submittedName>
</protein>
<dbReference type="PANTHER" id="PTHR46853">
    <property type="entry name" value="METHYLOSOME PROTEIN 50"/>
    <property type="match status" value="1"/>
</dbReference>
<sequence>MSNADAVHTWSSLEEQVDALVHVTLSLLDNKQEYVVVTTSTLEGNDWSSSVRLLAFDPSTGHIDHIHAFRLPTTAGALTWHAASSLLVVGGDDGDLYFLTFDCTLMKWTRVLPPHADSIGHDDLITSVDASTSTFASGSWDLAVKLWDVEALALTETLQGHCDKVWAVQWQPQSTSVLASASQDRTVRLWDVRTPSQATTTTVLSTPYATLSLTWQPHNDHGITAGLEDGSIYTFDMRSPHAPSSILANQHAGCVYGVKYNDEGTSLASYGDDAAVHLYSVETDKVAQLPRYSYTMHTDYVRGFAWLGQAKWAVSSSFDKSVHFWQL</sequence>
<dbReference type="STRING" id="112090.W4GCN3"/>
<proteinExistence type="predicted"/>
<dbReference type="PROSITE" id="PS50082">
    <property type="entry name" value="WD_REPEATS_2"/>
    <property type="match status" value="3"/>
</dbReference>
<dbReference type="Gene3D" id="2.130.10.10">
    <property type="entry name" value="YVTN repeat-like/Quinoprotein amine dehydrogenase"/>
    <property type="match status" value="1"/>
</dbReference>
<dbReference type="RefSeq" id="XP_009833610.1">
    <property type="nucleotide sequence ID" value="XM_009835308.1"/>
</dbReference>
<feature type="repeat" description="WD" evidence="5">
    <location>
        <begin position="294"/>
        <end position="327"/>
    </location>
</feature>
<evidence type="ECO:0000313" key="6">
    <source>
        <dbReference type="EMBL" id="ETV76698.1"/>
    </source>
</evidence>
<accession>W4GCN3</accession>
<dbReference type="PANTHER" id="PTHR46853:SF1">
    <property type="entry name" value="METHYLOSOME PROTEIN 50"/>
    <property type="match status" value="1"/>
</dbReference>
<evidence type="ECO:0000256" key="5">
    <source>
        <dbReference type="PROSITE-ProRule" id="PRU00221"/>
    </source>
</evidence>
<gene>
    <name evidence="6" type="ORF">H257_09174</name>
</gene>
<organism evidence="6">
    <name type="scientific">Aphanomyces astaci</name>
    <name type="common">Crayfish plague agent</name>
    <dbReference type="NCBI Taxonomy" id="112090"/>
    <lineage>
        <taxon>Eukaryota</taxon>
        <taxon>Sar</taxon>
        <taxon>Stramenopiles</taxon>
        <taxon>Oomycota</taxon>
        <taxon>Saprolegniomycetes</taxon>
        <taxon>Saprolegniales</taxon>
        <taxon>Verrucalvaceae</taxon>
        <taxon>Aphanomyces</taxon>
    </lineage>
</organism>
<dbReference type="AlphaFoldDB" id="W4GCN3"/>
<evidence type="ECO:0000256" key="4">
    <source>
        <dbReference type="ARBA" id="ARBA00022737"/>
    </source>
</evidence>
<dbReference type="Pfam" id="PF00400">
    <property type="entry name" value="WD40"/>
    <property type="match status" value="3"/>
</dbReference>
<keyword evidence="4" id="KW-0677">Repeat</keyword>
<name>W4GCN3_APHAT</name>
<evidence type="ECO:0000256" key="2">
    <source>
        <dbReference type="ARBA" id="ARBA00022490"/>
    </source>
</evidence>
<dbReference type="GO" id="GO:0034709">
    <property type="term" value="C:methylosome"/>
    <property type="evidence" value="ECO:0007669"/>
    <property type="project" value="TreeGrafter"/>
</dbReference>
<dbReference type="SMART" id="SM00320">
    <property type="entry name" value="WD40"/>
    <property type="match status" value="6"/>
</dbReference>
<dbReference type="EMBL" id="KI913135">
    <property type="protein sequence ID" value="ETV76698.1"/>
    <property type="molecule type" value="Genomic_DNA"/>
</dbReference>
<dbReference type="PROSITE" id="PS00678">
    <property type="entry name" value="WD_REPEATS_1"/>
    <property type="match status" value="1"/>
</dbReference>
<dbReference type="OrthoDB" id="10260946at2759"/>
<feature type="repeat" description="WD" evidence="5">
    <location>
        <begin position="158"/>
        <end position="200"/>
    </location>
</feature>
<feature type="repeat" description="WD" evidence="5">
    <location>
        <begin position="118"/>
        <end position="157"/>
    </location>
</feature>
<evidence type="ECO:0000256" key="1">
    <source>
        <dbReference type="ARBA" id="ARBA00004496"/>
    </source>
</evidence>
<dbReference type="InterPro" id="IPR001680">
    <property type="entry name" value="WD40_rpt"/>
</dbReference>
<keyword evidence="2" id="KW-0963">Cytoplasm</keyword>
<evidence type="ECO:0000256" key="3">
    <source>
        <dbReference type="ARBA" id="ARBA00022574"/>
    </source>
</evidence>
<dbReference type="InterPro" id="IPR020472">
    <property type="entry name" value="WD40_PAC1"/>
</dbReference>
<dbReference type="PROSITE" id="PS50294">
    <property type="entry name" value="WD_REPEATS_REGION"/>
    <property type="match status" value="2"/>
</dbReference>